<proteinExistence type="predicted"/>
<dbReference type="InterPro" id="IPR034006">
    <property type="entry name" value="M3B_PepF_2"/>
</dbReference>
<dbReference type="Gene3D" id="1.10.1370.20">
    <property type="entry name" value="Oligoendopeptidase f, C-terminal domain"/>
    <property type="match status" value="1"/>
</dbReference>
<protein>
    <submittedName>
        <fullName evidence="13">Unannotated protein</fullName>
    </submittedName>
</protein>
<evidence type="ECO:0000313" key="9">
    <source>
        <dbReference type="EMBL" id="CAB4364804.1"/>
    </source>
</evidence>
<name>A0A6J7P4R2_9ZZZZ</name>
<keyword evidence="3" id="KW-0479">Metal-binding</keyword>
<dbReference type="CDD" id="cd09607">
    <property type="entry name" value="M3B_PepF"/>
    <property type="match status" value="1"/>
</dbReference>
<evidence type="ECO:0000313" key="11">
    <source>
        <dbReference type="EMBL" id="CAB4850373.1"/>
    </source>
</evidence>
<evidence type="ECO:0000313" key="13">
    <source>
        <dbReference type="EMBL" id="CAB4997832.1"/>
    </source>
</evidence>
<keyword evidence="5" id="KW-0862">Zinc</keyword>
<dbReference type="Pfam" id="PF08439">
    <property type="entry name" value="Peptidase_M3_N"/>
    <property type="match status" value="1"/>
</dbReference>
<evidence type="ECO:0000256" key="5">
    <source>
        <dbReference type="ARBA" id="ARBA00022833"/>
    </source>
</evidence>
<evidence type="ECO:0000256" key="3">
    <source>
        <dbReference type="ARBA" id="ARBA00022723"/>
    </source>
</evidence>
<evidence type="ECO:0000256" key="2">
    <source>
        <dbReference type="ARBA" id="ARBA00022670"/>
    </source>
</evidence>
<dbReference type="Pfam" id="PF01432">
    <property type="entry name" value="Peptidase_M3"/>
    <property type="match status" value="1"/>
</dbReference>
<dbReference type="Gene3D" id="1.20.140.70">
    <property type="entry name" value="Oligopeptidase f, N-terminal domain"/>
    <property type="match status" value="1"/>
</dbReference>
<evidence type="ECO:0000256" key="4">
    <source>
        <dbReference type="ARBA" id="ARBA00022801"/>
    </source>
</evidence>
<comment type="cofactor">
    <cofactor evidence="1">
        <name>Zn(2+)</name>
        <dbReference type="ChEBI" id="CHEBI:29105"/>
    </cofactor>
</comment>
<dbReference type="InterPro" id="IPR013647">
    <property type="entry name" value="OligopepF_N_dom"/>
</dbReference>
<dbReference type="GO" id="GO:0004222">
    <property type="term" value="F:metalloendopeptidase activity"/>
    <property type="evidence" value="ECO:0007669"/>
    <property type="project" value="InterPro"/>
</dbReference>
<evidence type="ECO:0000259" key="8">
    <source>
        <dbReference type="Pfam" id="PF08439"/>
    </source>
</evidence>
<keyword evidence="4" id="KW-0378">Hydrolase</keyword>
<feature type="domain" description="Oligopeptidase F N-terminal" evidence="8">
    <location>
        <begin position="121"/>
        <end position="178"/>
    </location>
</feature>
<dbReference type="EMBL" id="CAFBMT010000034">
    <property type="protein sequence ID" value="CAB4957267.1"/>
    <property type="molecule type" value="Genomic_DNA"/>
</dbReference>
<dbReference type="EMBL" id="CAFBOL010000054">
    <property type="protein sequence ID" value="CAB4997832.1"/>
    <property type="molecule type" value="Genomic_DNA"/>
</dbReference>
<reference evidence="13" key="1">
    <citation type="submission" date="2020-05" db="EMBL/GenBank/DDBJ databases">
        <authorList>
            <person name="Chiriac C."/>
            <person name="Salcher M."/>
            <person name="Ghai R."/>
            <person name="Kavagutti S V."/>
        </authorList>
    </citation>
    <scope>NUCLEOTIDE SEQUENCE</scope>
</reference>
<evidence type="ECO:0000313" key="12">
    <source>
        <dbReference type="EMBL" id="CAB4957267.1"/>
    </source>
</evidence>
<evidence type="ECO:0000313" key="10">
    <source>
        <dbReference type="EMBL" id="CAB4748745.1"/>
    </source>
</evidence>
<evidence type="ECO:0000259" key="7">
    <source>
        <dbReference type="Pfam" id="PF01432"/>
    </source>
</evidence>
<organism evidence="13">
    <name type="scientific">freshwater metagenome</name>
    <dbReference type="NCBI Taxonomy" id="449393"/>
    <lineage>
        <taxon>unclassified sequences</taxon>
        <taxon>metagenomes</taxon>
        <taxon>ecological metagenomes</taxon>
    </lineage>
</organism>
<feature type="domain" description="Peptidase M3A/M3B catalytic" evidence="7">
    <location>
        <begin position="343"/>
        <end position="577"/>
    </location>
</feature>
<dbReference type="InterPro" id="IPR001567">
    <property type="entry name" value="Pept_M3A_M3B_dom"/>
</dbReference>
<evidence type="ECO:0000256" key="6">
    <source>
        <dbReference type="ARBA" id="ARBA00023049"/>
    </source>
</evidence>
<gene>
    <name evidence="10" type="ORF">UFOPK2656_03404</name>
    <name evidence="11" type="ORF">UFOPK3267_01163</name>
    <name evidence="12" type="ORF">UFOPK3651_03274</name>
    <name evidence="13" type="ORF">UFOPK3931_01927</name>
    <name evidence="9" type="ORF">UFOPK4189_02566</name>
</gene>
<dbReference type="EMBL" id="CAESGF010000018">
    <property type="protein sequence ID" value="CAB4364804.1"/>
    <property type="molecule type" value="Genomic_DNA"/>
</dbReference>
<keyword evidence="6" id="KW-0482">Metalloprotease</keyword>
<sequence>MTTSSSPPTWSTSYLYDGLDDPRFLADFDRLGAYSEQLTALLDQHRVRGGTTPGTDDASIAEAVVAVLNESGDLGRMLWAFIEAHVRVDSRDDTALSFAARLGATIGRSRGLNARFAQWLGDRNVDALADVNPVLHDHRGVLSQLALRARHQMSESEETLYSELSSIGSMAWSQLHGQASGLLEVEVHLPGGVQRMPVAAARGLATHTDEAVRRAAFEAELAGWPTIARQCAAALNGVKGEAGIVNRRRGWPSTLEASLFMNNVERSAYDAMSEAVVESLPNFQHFLRAKAALHGHGAALPWWDMVAPLPGADNERSWDDGIAQIRATFAAYSPELGALVDRAVDERWIDALPRSGKAPGASCIPVRGDRSLVVLNWNGALDQVFTTAHELGHAYHNTQLGRRPAMQRDVPMALAETASIFCETLMMDAALVAADGADRLAILDLDLCNATQVVADIHSRVLFETAAFERRASGPLSADQYCELMHQAQIASFGDAVQRDTLHPYMWAVKRHYYTNNYYNWQYTFGQLFGLGLFARYRADPDTFRAQYDRMLGRAGSDTAAQLAAPFGIDLSDIAFWRSGLDVLRDRIRQYDDAIAAR</sequence>
<accession>A0A6J7P4R2</accession>
<evidence type="ECO:0000256" key="1">
    <source>
        <dbReference type="ARBA" id="ARBA00001947"/>
    </source>
</evidence>
<keyword evidence="2" id="KW-0645">Protease</keyword>
<dbReference type="EMBL" id="CAEZYF010000038">
    <property type="protein sequence ID" value="CAB4748745.1"/>
    <property type="molecule type" value="Genomic_DNA"/>
</dbReference>
<dbReference type="GO" id="GO:0006508">
    <property type="term" value="P:proteolysis"/>
    <property type="evidence" value="ECO:0007669"/>
    <property type="project" value="UniProtKB-KW"/>
</dbReference>
<dbReference type="GO" id="GO:0046872">
    <property type="term" value="F:metal ion binding"/>
    <property type="evidence" value="ECO:0007669"/>
    <property type="project" value="UniProtKB-KW"/>
</dbReference>
<dbReference type="AlphaFoldDB" id="A0A6J7P4R2"/>
<dbReference type="InterPro" id="IPR042088">
    <property type="entry name" value="OligoPept_F_C"/>
</dbReference>
<dbReference type="SUPFAM" id="SSF55486">
    <property type="entry name" value="Metalloproteases ('zincins'), catalytic domain"/>
    <property type="match status" value="1"/>
</dbReference>
<dbReference type="EMBL" id="CAFBIY010000053">
    <property type="protein sequence ID" value="CAB4850373.1"/>
    <property type="molecule type" value="Genomic_DNA"/>
</dbReference>